<evidence type="ECO:0000256" key="7">
    <source>
        <dbReference type="ARBA" id="ARBA00022927"/>
    </source>
</evidence>
<evidence type="ECO:0000256" key="16">
    <source>
        <dbReference type="RuleBase" id="RU003945"/>
    </source>
</evidence>
<evidence type="ECO:0000256" key="5">
    <source>
        <dbReference type="ARBA" id="ARBA00022475"/>
    </source>
</evidence>
<evidence type="ECO:0000256" key="1">
    <source>
        <dbReference type="ARBA" id="ARBA00004651"/>
    </source>
</evidence>
<organism evidence="20 21">
    <name type="scientific">Rhodococcus sovatensis</name>
    <dbReference type="NCBI Taxonomy" id="1805840"/>
    <lineage>
        <taxon>Bacteria</taxon>
        <taxon>Bacillati</taxon>
        <taxon>Actinomycetota</taxon>
        <taxon>Actinomycetes</taxon>
        <taxon>Mycobacteriales</taxon>
        <taxon>Nocardiaceae</taxon>
        <taxon>Rhodococcus</taxon>
    </lineage>
</organism>
<evidence type="ECO:0000313" key="20">
    <source>
        <dbReference type="EMBL" id="WXG71400.1"/>
    </source>
</evidence>
<reference evidence="20 21" key="1">
    <citation type="submission" date="2024-03" db="EMBL/GenBank/DDBJ databases">
        <title>Natural products discovery in diverse microorganisms through a two-stage MS feature dereplication strategy.</title>
        <authorList>
            <person name="Zhang R."/>
        </authorList>
    </citation>
    <scope>NUCLEOTIDE SEQUENCE [LARGE SCALE GENOMIC DNA]</scope>
    <source>
        <strain evidence="20 21">18930</strain>
    </source>
</reference>
<keyword evidence="6 16" id="KW-0812">Transmembrane</keyword>
<evidence type="ECO:0000313" key="21">
    <source>
        <dbReference type="Proteomes" id="UP001432000"/>
    </source>
</evidence>
<comment type="similarity">
    <text evidence="2">Belongs to the OXA1/ALB3/YidC family. Type 1 subfamily.</text>
</comment>
<keyword evidence="7" id="KW-0653">Protein transport</keyword>
<protein>
    <recommendedName>
        <fullName evidence="3">Membrane protein insertase YidC</fullName>
    </recommendedName>
    <alternativeName>
        <fullName evidence="15">Foldase YidC</fullName>
    </alternativeName>
    <alternativeName>
        <fullName evidence="14">Membrane integrase YidC</fullName>
    </alternativeName>
    <alternativeName>
        <fullName evidence="13">Membrane protein YidC</fullName>
    </alternativeName>
</protein>
<feature type="transmembrane region" description="Helical" evidence="18">
    <location>
        <begin position="187"/>
        <end position="211"/>
    </location>
</feature>
<dbReference type="NCBIfam" id="TIGR03592">
    <property type="entry name" value="yidC_oxa1_cterm"/>
    <property type="match status" value="1"/>
</dbReference>
<keyword evidence="10" id="KW-0143">Chaperone</keyword>
<evidence type="ECO:0000256" key="18">
    <source>
        <dbReference type="SAM" id="Phobius"/>
    </source>
</evidence>
<dbReference type="PANTHER" id="PTHR12428:SF65">
    <property type="entry name" value="CYTOCHROME C OXIDASE ASSEMBLY PROTEIN COX18, MITOCHONDRIAL"/>
    <property type="match status" value="1"/>
</dbReference>
<dbReference type="InterPro" id="IPR001708">
    <property type="entry name" value="YidC/ALB3/OXA1/COX18"/>
</dbReference>
<feature type="transmembrane region" description="Helical" evidence="18">
    <location>
        <begin position="5"/>
        <end position="24"/>
    </location>
</feature>
<dbReference type="RefSeq" id="WP_338893129.1">
    <property type="nucleotide sequence ID" value="NZ_CP147846.1"/>
</dbReference>
<evidence type="ECO:0000259" key="19">
    <source>
        <dbReference type="Pfam" id="PF02096"/>
    </source>
</evidence>
<evidence type="ECO:0000256" key="15">
    <source>
        <dbReference type="ARBA" id="ARBA00033342"/>
    </source>
</evidence>
<evidence type="ECO:0000256" key="9">
    <source>
        <dbReference type="ARBA" id="ARBA00023136"/>
    </source>
</evidence>
<dbReference type="NCBIfam" id="NF002899">
    <property type="entry name" value="PRK03449.1"/>
    <property type="match status" value="1"/>
</dbReference>
<evidence type="ECO:0000256" key="4">
    <source>
        <dbReference type="ARBA" id="ARBA00022448"/>
    </source>
</evidence>
<dbReference type="Pfam" id="PF02096">
    <property type="entry name" value="60KD_IMP"/>
    <property type="match status" value="1"/>
</dbReference>
<dbReference type="CDD" id="cd20070">
    <property type="entry name" value="5TM_YidC_Alb3"/>
    <property type="match status" value="1"/>
</dbReference>
<dbReference type="InterPro" id="IPR028055">
    <property type="entry name" value="YidC/Oxa/ALB_C"/>
</dbReference>
<dbReference type="Proteomes" id="UP001432000">
    <property type="component" value="Chromosome"/>
</dbReference>
<evidence type="ECO:0000256" key="17">
    <source>
        <dbReference type="SAM" id="MobiDB-lite"/>
    </source>
</evidence>
<feature type="region of interest" description="Disordered" evidence="17">
    <location>
        <begin position="282"/>
        <end position="307"/>
    </location>
</feature>
<evidence type="ECO:0000256" key="13">
    <source>
        <dbReference type="ARBA" id="ARBA00031538"/>
    </source>
</evidence>
<evidence type="ECO:0000256" key="3">
    <source>
        <dbReference type="ARBA" id="ARBA00015325"/>
    </source>
</evidence>
<evidence type="ECO:0000256" key="6">
    <source>
        <dbReference type="ARBA" id="ARBA00022692"/>
    </source>
</evidence>
<dbReference type="EMBL" id="CP147846">
    <property type="protein sequence ID" value="WXG71400.1"/>
    <property type="molecule type" value="Genomic_DNA"/>
</dbReference>
<comment type="function">
    <text evidence="11">Required for the insertion and/or proper folding and/or complex formation of integral membrane proteins into the membrane. Involved in integration of membrane proteins that insert both dependently and independently of the Sec translocase complex, as well as at least some lipoproteins. Aids folding of multispanning membrane proteins.</text>
</comment>
<feature type="compositionally biased region" description="Basic and acidic residues" evidence="17">
    <location>
        <begin position="282"/>
        <end position="292"/>
    </location>
</feature>
<feature type="transmembrane region" description="Helical" evidence="18">
    <location>
        <begin position="30"/>
        <end position="47"/>
    </location>
</feature>
<keyword evidence="8 18" id="KW-1133">Transmembrane helix</keyword>
<evidence type="ECO:0000256" key="2">
    <source>
        <dbReference type="ARBA" id="ARBA00010527"/>
    </source>
</evidence>
<evidence type="ECO:0000256" key="8">
    <source>
        <dbReference type="ARBA" id="ARBA00022989"/>
    </source>
</evidence>
<proteinExistence type="inferred from homology"/>
<evidence type="ECO:0000256" key="10">
    <source>
        <dbReference type="ARBA" id="ARBA00023186"/>
    </source>
</evidence>
<keyword evidence="9 18" id="KW-0472">Membrane</keyword>
<comment type="subcellular location">
    <subcellularLocation>
        <location evidence="1">Cell membrane</location>
        <topology evidence="1">Multi-pass membrane protein</topology>
    </subcellularLocation>
    <subcellularLocation>
        <location evidence="16">Membrane</location>
        <topology evidence="16">Multi-pass membrane protein</topology>
    </subcellularLocation>
</comment>
<feature type="transmembrane region" description="Helical" evidence="18">
    <location>
        <begin position="232"/>
        <end position="257"/>
    </location>
</feature>
<evidence type="ECO:0000256" key="11">
    <source>
        <dbReference type="ARBA" id="ARBA00025034"/>
    </source>
</evidence>
<accession>A0ABZ2PQE6</accession>
<name>A0ABZ2PQE6_9NOCA</name>
<feature type="domain" description="Membrane insertase YidC/Oxa/ALB C-terminal" evidence="19">
    <location>
        <begin position="32"/>
        <end position="272"/>
    </location>
</feature>
<keyword evidence="21" id="KW-1185">Reference proteome</keyword>
<evidence type="ECO:0000256" key="14">
    <source>
        <dbReference type="ARBA" id="ARBA00033245"/>
    </source>
</evidence>
<sequence>MLDFVYYPVSGILWIWHTIFGSVLGPDNGITWALAVVFLVFTLRLALYRPFVRQIRTQLTMKKLQPEIKALQKKYQGDRAKQASEMQKLQKEHGFNPLLGCLPLLAQAPVFIGLLHVLRSFNRTATGFGQLGMSAQDNANTPNYFFGVDDVQSFLDARLFGAPISAAISSSRDTLDSFAPFGGVPTIVTIALVAIPLMVMASVATHFNARASIARQDDVARSNPQTAMMNRLLLWVFPVGVLVGGPVLPIAVLLYWVSNNIWTYAQQHLVYRRIDEEDARAAEEARASKPEVRVTAPKPGAKPKRRR</sequence>
<dbReference type="PANTHER" id="PTHR12428">
    <property type="entry name" value="OXA1"/>
    <property type="match status" value="1"/>
</dbReference>
<dbReference type="InterPro" id="IPR047196">
    <property type="entry name" value="YidC_ALB_C"/>
</dbReference>
<keyword evidence="5" id="KW-1003">Cell membrane</keyword>
<keyword evidence="4" id="KW-0813">Transport</keyword>
<comment type="subunit">
    <text evidence="12">Interacts with the Sec translocase complex via SecD. Specifically interacts with transmembrane segments of nascent integral membrane proteins during membrane integration.</text>
</comment>
<evidence type="ECO:0000256" key="12">
    <source>
        <dbReference type="ARBA" id="ARBA00026028"/>
    </source>
</evidence>
<gene>
    <name evidence="20" type="primary">yidC</name>
    <name evidence="20" type="ORF">WDS16_13460</name>
</gene>